<keyword evidence="3 5" id="KW-0732">Signal</keyword>
<dbReference type="EMBL" id="FQXM01000025">
    <property type="protein sequence ID" value="SHH96175.1"/>
    <property type="molecule type" value="Genomic_DNA"/>
</dbReference>
<gene>
    <name evidence="6" type="ORF">SAMN02745207_03452</name>
</gene>
<dbReference type="RefSeq" id="WP_073339953.1">
    <property type="nucleotide sequence ID" value="NZ_FQXM01000025.1"/>
</dbReference>
<dbReference type="OrthoDB" id="9810636at2"/>
<dbReference type="Gene3D" id="3.40.50.1980">
    <property type="entry name" value="Nitrogenase molybdenum iron protein domain"/>
    <property type="match status" value="2"/>
</dbReference>
<protein>
    <submittedName>
        <fullName evidence="6">Zinc transport system substrate-binding protein</fullName>
    </submittedName>
</protein>
<evidence type="ECO:0000256" key="1">
    <source>
        <dbReference type="ARBA" id="ARBA00011028"/>
    </source>
</evidence>
<feature type="coiled-coil region" evidence="4">
    <location>
        <begin position="163"/>
        <end position="194"/>
    </location>
</feature>
<evidence type="ECO:0000313" key="7">
    <source>
        <dbReference type="Proteomes" id="UP000184447"/>
    </source>
</evidence>
<evidence type="ECO:0000256" key="5">
    <source>
        <dbReference type="SAM" id="SignalP"/>
    </source>
</evidence>
<dbReference type="GO" id="GO:0046872">
    <property type="term" value="F:metal ion binding"/>
    <property type="evidence" value="ECO:0007669"/>
    <property type="project" value="InterPro"/>
</dbReference>
<comment type="similarity">
    <text evidence="1">Belongs to the bacterial solute-binding protein 9 family.</text>
</comment>
<evidence type="ECO:0000256" key="4">
    <source>
        <dbReference type="SAM" id="Coils"/>
    </source>
</evidence>
<dbReference type="PRINTS" id="PR00691">
    <property type="entry name" value="ADHESINB"/>
</dbReference>
<accession>A0A1M5X8L6</accession>
<dbReference type="AlphaFoldDB" id="A0A1M5X8L6"/>
<dbReference type="SUPFAM" id="SSF53807">
    <property type="entry name" value="Helical backbone' metal receptor"/>
    <property type="match status" value="1"/>
</dbReference>
<sequence>MKKIKTIIFIIIVISLTACTNNNNEIIKELNDANIKVAVSIVPEAAFVRAVAGEDIIVTTMIPPGQSEENFAPSPKLMKELSDAQIYFSIGVPTEQANIFNKLDDFNSELKIVELNKEVAEVYEEITLESGGTDPHIWLSPKRVIVMIETIKDELTIIDPENKDKYETNAKEYIKELEEVNVEIENSLKNLENKTIIVYHPAFGYFAQDFGLKMIALEEEGKEATPEDFRRVIDYAKENNIKVIFYQAEVDSKQSDTFATEIGGKSIQVEPLSGDYIENLKKMAELFSEVSDN</sequence>
<feature type="signal peptide" evidence="5">
    <location>
        <begin position="1"/>
        <end position="20"/>
    </location>
</feature>
<feature type="chain" id="PRO_5038947510" evidence="5">
    <location>
        <begin position="21"/>
        <end position="293"/>
    </location>
</feature>
<dbReference type="STRING" id="1121316.SAMN02745207_03452"/>
<keyword evidence="2" id="KW-0813">Transport</keyword>
<dbReference type="GO" id="GO:0007155">
    <property type="term" value="P:cell adhesion"/>
    <property type="evidence" value="ECO:0007669"/>
    <property type="project" value="InterPro"/>
</dbReference>
<name>A0A1M5X8L6_9CLOT</name>
<dbReference type="GO" id="GO:0030001">
    <property type="term" value="P:metal ion transport"/>
    <property type="evidence" value="ECO:0007669"/>
    <property type="project" value="InterPro"/>
</dbReference>
<keyword evidence="4" id="KW-0175">Coiled coil</keyword>
<dbReference type="Proteomes" id="UP000184447">
    <property type="component" value="Unassembled WGS sequence"/>
</dbReference>
<dbReference type="InterPro" id="IPR050492">
    <property type="entry name" value="Bact_metal-bind_prot9"/>
</dbReference>
<proteinExistence type="inferred from homology"/>
<evidence type="ECO:0000256" key="2">
    <source>
        <dbReference type="ARBA" id="ARBA00022448"/>
    </source>
</evidence>
<dbReference type="InterPro" id="IPR006129">
    <property type="entry name" value="AdhesinB"/>
</dbReference>
<reference evidence="6 7" key="1">
    <citation type="submission" date="2016-11" db="EMBL/GenBank/DDBJ databases">
        <authorList>
            <person name="Jaros S."/>
            <person name="Januszkiewicz K."/>
            <person name="Wedrychowicz H."/>
        </authorList>
    </citation>
    <scope>NUCLEOTIDE SEQUENCE [LARGE SCALE GENOMIC DNA]</scope>
    <source>
        <strain evidence="6 7">DSM 8605</strain>
    </source>
</reference>
<evidence type="ECO:0000313" key="6">
    <source>
        <dbReference type="EMBL" id="SHH96175.1"/>
    </source>
</evidence>
<organism evidence="6 7">
    <name type="scientific">Clostridium grantii DSM 8605</name>
    <dbReference type="NCBI Taxonomy" id="1121316"/>
    <lineage>
        <taxon>Bacteria</taxon>
        <taxon>Bacillati</taxon>
        <taxon>Bacillota</taxon>
        <taxon>Clostridia</taxon>
        <taxon>Eubacteriales</taxon>
        <taxon>Clostridiaceae</taxon>
        <taxon>Clostridium</taxon>
    </lineage>
</organism>
<dbReference type="PANTHER" id="PTHR42953:SF3">
    <property type="entry name" value="HIGH-AFFINITY ZINC UPTAKE SYSTEM PROTEIN ZNUA"/>
    <property type="match status" value="1"/>
</dbReference>
<evidence type="ECO:0000256" key="3">
    <source>
        <dbReference type="ARBA" id="ARBA00022729"/>
    </source>
</evidence>
<dbReference type="PANTHER" id="PTHR42953">
    <property type="entry name" value="HIGH-AFFINITY ZINC UPTAKE SYSTEM PROTEIN ZNUA-RELATED"/>
    <property type="match status" value="1"/>
</dbReference>
<keyword evidence="7" id="KW-1185">Reference proteome</keyword>
<dbReference type="Pfam" id="PF01297">
    <property type="entry name" value="ZnuA"/>
    <property type="match status" value="1"/>
</dbReference>
<dbReference type="InterPro" id="IPR006127">
    <property type="entry name" value="ZnuA-like"/>
</dbReference>
<dbReference type="PROSITE" id="PS51257">
    <property type="entry name" value="PROKAR_LIPOPROTEIN"/>
    <property type="match status" value="1"/>
</dbReference>